<evidence type="ECO:0000256" key="2">
    <source>
        <dbReference type="ARBA" id="ARBA00022679"/>
    </source>
</evidence>
<dbReference type="RefSeq" id="WP_146787263.1">
    <property type="nucleotide sequence ID" value="NZ_CP042434.1"/>
</dbReference>
<organism evidence="3 4">
    <name type="scientific">Arachidicoccus ginsenosidivorans</name>
    <dbReference type="NCBI Taxonomy" id="496057"/>
    <lineage>
        <taxon>Bacteria</taxon>
        <taxon>Pseudomonadati</taxon>
        <taxon>Bacteroidota</taxon>
        <taxon>Chitinophagia</taxon>
        <taxon>Chitinophagales</taxon>
        <taxon>Chitinophagaceae</taxon>
        <taxon>Arachidicoccus</taxon>
    </lineage>
</organism>
<accession>A0A5B8VTK0</accession>
<evidence type="ECO:0000256" key="1">
    <source>
        <dbReference type="ARBA" id="ARBA00022676"/>
    </source>
</evidence>
<dbReference type="EMBL" id="CP042434">
    <property type="protein sequence ID" value="QEC73915.1"/>
    <property type="molecule type" value="Genomic_DNA"/>
</dbReference>
<name>A0A5B8VTK0_9BACT</name>
<keyword evidence="4" id="KW-1185">Reference proteome</keyword>
<dbReference type="OrthoDB" id="7560678at2"/>
<dbReference type="Gene3D" id="3.40.50.2000">
    <property type="entry name" value="Glycogen Phosphorylase B"/>
    <property type="match status" value="2"/>
</dbReference>
<dbReference type="Proteomes" id="UP000321291">
    <property type="component" value="Chromosome"/>
</dbReference>
<dbReference type="AlphaFoldDB" id="A0A5B8VTK0"/>
<proteinExistence type="predicted"/>
<dbReference type="SUPFAM" id="SSF53756">
    <property type="entry name" value="UDP-Glycosyltransferase/glycogen phosphorylase"/>
    <property type="match status" value="1"/>
</dbReference>
<dbReference type="PANTHER" id="PTHR12526:SF510">
    <property type="entry name" value="D-INOSITOL 3-PHOSPHATE GLYCOSYLTRANSFERASE"/>
    <property type="match status" value="1"/>
</dbReference>
<keyword evidence="2 3" id="KW-0808">Transferase</keyword>
<dbReference type="GO" id="GO:0016757">
    <property type="term" value="F:glycosyltransferase activity"/>
    <property type="evidence" value="ECO:0007669"/>
    <property type="project" value="UniProtKB-KW"/>
</dbReference>
<dbReference type="Pfam" id="PF13692">
    <property type="entry name" value="Glyco_trans_1_4"/>
    <property type="match status" value="1"/>
</dbReference>
<evidence type="ECO:0000313" key="4">
    <source>
        <dbReference type="Proteomes" id="UP000321291"/>
    </source>
</evidence>
<keyword evidence="1" id="KW-0328">Glycosyltransferase</keyword>
<dbReference type="CDD" id="cd03801">
    <property type="entry name" value="GT4_PimA-like"/>
    <property type="match status" value="1"/>
</dbReference>
<dbReference type="PANTHER" id="PTHR12526">
    <property type="entry name" value="GLYCOSYLTRANSFERASE"/>
    <property type="match status" value="1"/>
</dbReference>
<evidence type="ECO:0000313" key="3">
    <source>
        <dbReference type="EMBL" id="QEC73915.1"/>
    </source>
</evidence>
<gene>
    <name evidence="3" type="ORF">FSB73_21865</name>
</gene>
<reference evidence="3 4" key="1">
    <citation type="journal article" date="2017" name="Int. J. Syst. Evol. Microbiol.">
        <title>Arachidicoccus ginsenosidivorans sp. nov., with ginsenoside-converting activity isolated from ginseng cultivating soil.</title>
        <authorList>
            <person name="Siddiqi M.Z."/>
            <person name="Aslam Z."/>
            <person name="Im W.T."/>
        </authorList>
    </citation>
    <scope>NUCLEOTIDE SEQUENCE [LARGE SCALE GENOMIC DNA]</scope>
    <source>
        <strain evidence="3 4">Gsoil 809</strain>
    </source>
</reference>
<dbReference type="KEGG" id="agi:FSB73_21865"/>
<protein>
    <submittedName>
        <fullName evidence="3">Glycosyltransferase family 4 protein</fullName>
    </submittedName>
</protein>
<sequence>MKILKLYGHKNNPGGVVNFQNALQAVSGKSMHRFYHYRTGKVLSNAFLSNGFIRYLDQLWSYCYFPVFLCFLNPDVIEINSSLVSKAFKRDRIYLRIARFVKPSKKIILFNHGWSEEFKFFMTTHNKERLVAYFKTFDFTIILAKAFKGEIEALGIDPTSIQVMTTGVNTAEYGGLPTVERPSKIINILFLSRIEKDKGIAEFIAAIPAVVAKNENVRFLIAGTGSYLPIIKKSSIVSSFQKYIVFKGYVRGLDKIELLRNSDIFVLPSFYEGCPVAVLEALASGLPIIYTRVGALSDILTDGVNGLCIEIKSAQALAEAINFLIENPLVIKQIGAANRIYSAQFDLGHIQKQLESIYTTI</sequence>